<dbReference type="PROSITE" id="PS51257">
    <property type="entry name" value="PROKAR_LIPOPROTEIN"/>
    <property type="match status" value="1"/>
</dbReference>
<evidence type="ECO:0000256" key="3">
    <source>
        <dbReference type="ARBA" id="ARBA00022729"/>
    </source>
</evidence>
<dbReference type="GO" id="GO:0030313">
    <property type="term" value="C:cell envelope"/>
    <property type="evidence" value="ECO:0007669"/>
    <property type="project" value="UniProtKB-SubCell"/>
</dbReference>
<organism evidence="6 7">
    <name type="scientific">Ruicaihuangia caeni</name>
    <dbReference type="NCBI Taxonomy" id="3042517"/>
    <lineage>
        <taxon>Bacteria</taxon>
        <taxon>Bacillati</taxon>
        <taxon>Actinomycetota</taxon>
        <taxon>Actinomycetes</taxon>
        <taxon>Micrococcales</taxon>
        <taxon>Microbacteriaceae</taxon>
        <taxon>Ruicaihuangia</taxon>
    </lineage>
</organism>
<dbReference type="CDD" id="cd20007">
    <property type="entry name" value="PBP1_ABC_sugar_binding-like"/>
    <property type="match status" value="1"/>
</dbReference>
<name>A0AAW6T810_9MICO</name>
<gene>
    <name evidence="6" type="ORF">QF206_09735</name>
</gene>
<dbReference type="InterPro" id="IPR025997">
    <property type="entry name" value="SBP_2_dom"/>
</dbReference>
<dbReference type="GO" id="GO:0030246">
    <property type="term" value="F:carbohydrate binding"/>
    <property type="evidence" value="ECO:0007669"/>
    <property type="project" value="UniProtKB-ARBA"/>
</dbReference>
<dbReference type="AlphaFoldDB" id="A0AAW6T810"/>
<evidence type="ECO:0000256" key="4">
    <source>
        <dbReference type="SAM" id="SignalP"/>
    </source>
</evidence>
<dbReference type="PANTHER" id="PTHR46847:SF1">
    <property type="entry name" value="D-ALLOSE-BINDING PERIPLASMIC PROTEIN-RELATED"/>
    <property type="match status" value="1"/>
</dbReference>
<evidence type="ECO:0000313" key="7">
    <source>
        <dbReference type="Proteomes" id="UP001321506"/>
    </source>
</evidence>
<dbReference type="Pfam" id="PF13407">
    <property type="entry name" value="Peripla_BP_4"/>
    <property type="match status" value="1"/>
</dbReference>
<evidence type="ECO:0000313" key="6">
    <source>
        <dbReference type="EMBL" id="MDI2099241.1"/>
    </source>
</evidence>
<evidence type="ECO:0000259" key="5">
    <source>
        <dbReference type="Pfam" id="PF13407"/>
    </source>
</evidence>
<accession>A0AAW6T810</accession>
<comment type="similarity">
    <text evidence="2">Belongs to the bacterial solute-binding protein 2 family.</text>
</comment>
<keyword evidence="3 4" id="KW-0732">Signal</keyword>
<dbReference type="Gene3D" id="3.40.50.2300">
    <property type="match status" value="2"/>
</dbReference>
<dbReference type="EMBL" id="JASATX010000003">
    <property type="protein sequence ID" value="MDI2099241.1"/>
    <property type="molecule type" value="Genomic_DNA"/>
</dbReference>
<comment type="subcellular location">
    <subcellularLocation>
        <location evidence="1">Cell envelope</location>
    </subcellularLocation>
</comment>
<reference evidence="6 7" key="1">
    <citation type="submission" date="2023-04" db="EMBL/GenBank/DDBJ databases">
        <title>Klugiella caeni sp. nov. isolated from the sludge of biochemical tank.</title>
        <authorList>
            <person name="Geng K."/>
        </authorList>
    </citation>
    <scope>NUCLEOTIDE SEQUENCE [LARGE SCALE GENOMIC DNA]</scope>
    <source>
        <strain evidence="6 7">YN-L-19</strain>
    </source>
</reference>
<feature type="domain" description="Periplasmic binding protein" evidence="5">
    <location>
        <begin position="44"/>
        <end position="295"/>
    </location>
</feature>
<evidence type="ECO:0000256" key="2">
    <source>
        <dbReference type="ARBA" id="ARBA00007639"/>
    </source>
</evidence>
<sequence length="331" mass="33533">MKKQYTVVLGIASLSALVLAGCASTAPGNTAGESDDSLEMTLITGSGGPYYEALSCGAKKAATELGIELSVQFPPAWDPIESTSLLNAATSTKPDAIVVVPTDQTVLVAPIQQAVDAGITVVTVDQTLDEADAHLVASAVATDNEVAGAEAADVMAELIGGKGTVLVDGAAPGSSAADQRTNGFLERMASEHPQVNVLEVQYSNSDPAKATQIVNAALAANSDLAGVYVVYQDGVIGAGTALRASERGGEIVLVGFDTAPAEVELLEEGLASALIAQQPAVMGYDAVVEAHAALTDGAVQHMKQTPIKVVTKDNLGEADVKTLLSASASSC</sequence>
<dbReference type="PANTHER" id="PTHR46847">
    <property type="entry name" value="D-ALLOSE-BINDING PERIPLASMIC PROTEIN-RELATED"/>
    <property type="match status" value="1"/>
</dbReference>
<dbReference type="InterPro" id="IPR028082">
    <property type="entry name" value="Peripla_BP_I"/>
</dbReference>
<dbReference type="Proteomes" id="UP001321506">
    <property type="component" value="Unassembled WGS sequence"/>
</dbReference>
<dbReference type="RefSeq" id="WP_281489020.1">
    <property type="nucleotide sequence ID" value="NZ_JASATX010000003.1"/>
</dbReference>
<protein>
    <submittedName>
        <fullName evidence="6">ABC transporter substrate-binding protein</fullName>
    </submittedName>
</protein>
<feature type="signal peptide" evidence="4">
    <location>
        <begin position="1"/>
        <end position="20"/>
    </location>
</feature>
<comment type="caution">
    <text evidence="6">The sequence shown here is derived from an EMBL/GenBank/DDBJ whole genome shotgun (WGS) entry which is preliminary data.</text>
</comment>
<keyword evidence="7" id="KW-1185">Reference proteome</keyword>
<feature type="chain" id="PRO_5043891114" evidence="4">
    <location>
        <begin position="21"/>
        <end position="331"/>
    </location>
</feature>
<proteinExistence type="inferred from homology"/>
<evidence type="ECO:0000256" key="1">
    <source>
        <dbReference type="ARBA" id="ARBA00004196"/>
    </source>
</evidence>
<dbReference type="SUPFAM" id="SSF53822">
    <property type="entry name" value="Periplasmic binding protein-like I"/>
    <property type="match status" value="1"/>
</dbReference>